<proteinExistence type="predicted"/>
<evidence type="ECO:0000313" key="1">
    <source>
        <dbReference type="EMBL" id="GGH88750.1"/>
    </source>
</evidence>
<gene>
    <name evidence="1" type="ORF">GCM10011495_30740</name>
</gene>
<name>A0ABQ2A9P4_9BACT</name>
<comment type="caution">
    <text evidence="1">The sequence shown here is derived from an EMBL/GenBank/DDBJ whole genome shotgun (WGS) entry which is preliminary data.</text>
</comment>
<keyword evidence="2" id="KW-1185">Reference proteome</keyword>
<protein>
    <submittedName>
        <fullName evidence="1">Uncharacterized protein</fullName>
    </submittedName>
</protein>
<evidence type="ECO:0000313" key="2">
    <source>
        <dbReference type="Proteomes" id="UP000637774"/>
    </source>
</evidence>
<dbReference type="Proteomes" id="UP000637774">
    <property type="component" value="Unassembled WGS sequence"/>
</dbReference>
<organism evidence="1 2">
    <name type="scientific">Hymenobacter frigidus</name>
    <dbReference type="NCBI Taxonomy" id="1524095"/>
    <lineage>
        <taxon>Bacteria</taxon>
        <taxon>Pseudomonadati</taxon>
        <taxon>Bacteroidota</taxon>
        <taxon>Cytophagia</taxon>
        <taxon>Cytophagales</taxon>
        <taxon>Hymenobacteraceae</taxon>
        <taxon>Hymenobacter</taxon>
    </lineage>
</organism>
<sequence length="73" mass="7826">MDLVKCLQDQLAGGGQVQRPVVEAGALPVLAKDHIGFLRQPAAAQLTRFCCKSRARSRSGMAVFRVLLVAAFS</sequence>
<reference evidence="2" key="1">
    <citation type="journal article" date="2019" name="Int. J. Syst. Evol. Microbiol.">
        <title>The Global Catalogue of Microorganisms (GCM) 10K type strain sequencing project: providing services to taxonomists for standard genome sequencing and annotation.</title>
        <authorList>
            <consortium name="The Broad Institute Genomics Platform"/>
            <consortium name="The Broad Institute Genome Sequencing Center for Infectious Disease"/>
            <person name="Wu L."/>
            <person name="Ma J."/>
        </authorList>
    </citation>
    <scope>NUCLEOTIDE SEQUENCE [LARGE SCALE GENOMIC DNA]</scope>
    <source>
        <strain evidence="2">CGMCC 1.14966</strain>
    </source>
</reference>
<accession>A0ABQ2A9P4</accession>
<dbReference type="EMBL" id="BMGY01000034">
    <property type="protein sequence ID" value="GGH88750.1"/>
    <property type="molecule type" value="Genomic_DNA"/>
</dbReference>